<keyword evidence="1" id="KW-0472">Membrane</keyword>
<organism evidence="3 4">
    <name type="scientific">Prunus yedoensis var. nudiflora</name>
    <dbReference type="NCBI Taxonomy" id="2094558"/>
    <lineage>
        <taxon>Eukaryota</taxon>
        <taxon>Viridiplantae</taxon>
        <taxon>Streptophyta</taxon>
        <taxon>Embryophyta</taxon>
        <taxon>Tracheophyta</taxon>
        <taxon>Spermatophyta</taxon>
        <taxon>Magnoliopsida</taxon>
        <taxon>eudicotyledons</taxon>
        <taxon>Gunneridae</taxon>
        <taxon>Pentapetalae</taxon>
        <taxon>rosids</taxon>
        <taxon>fabids</taxon>
        <taxon>Rosales</taxon>
        <taxon>Rosaceae</taxon>
        <taxon>Amygdaloideae</taxon>
        <taxon>Amygdaleae</taxon>
        <taxon>Prunus</taxon>
    </lineage>
</organism>
<sequence>MEAKQVRCAVLVCLVLGLVLGQSTAQLFQLCYGACFGICIVKEHNPLKCGIRCLKNASYLLNLWTATKQILLISASLVVPPLCALISAPKIIQMKKR</sequence>
<comment type="caution">
    <text evidence="3">The sequence shown here is derived from an EMBL/GenBank/DDBJ whole genome shotgun (WGS) entry which is preliminary data.</text>
</comment>
<accession>A0A314Y4P4</accession>
<feature type="transmembrane region" description="Helical" evidence="1">
    <location>
        <begin position="70"/>
        <end position="88"/>
    </location>
</feature>
<keyword evidence="4" id="KW-1185">Reference proteome</keyword>
<feature type="chain" id="PRO_5016373149" evidence="2">
    <location>
        <begin position="26"/>
        <end position="97"/>
    </location>
</feature>
<proteinExistence type="predicted"/>
<keyword evidence="1" id="KW-1133">Transmembrane helix</keyword>
<evidence type="ECO:0000256" key="1">
    <source>
        <dbReference type="SAM" id="Phobius"/>
    </source>
</evidence>
<keyword evidence="2" id="KW-0732">Signal</keyword>
<protein>
    <submittedName>
        <fullName evidence="3">Uncharacterized protein</fullName>
    </submittedName>
</protein>
<dbReference type="AlphaFoldDB" id="A0A314Y4P4"/>
<evidence type="ECO:0000256" key="2">
    <source>
        <dbReference type="SAM" id="SignalP"/>
    </source>
</evidence>
<keyword evidence="1" id="KW-0812">Transmembrane</keyword>
<evidence type="ECO:0000313" key="3">
    <source>
        <dbReference type="EMBL" id="PQP98947.1"/>
    </source>
</evidence>
<gene>
    <name evidence="3" type="ORF">Pyn_12539</name>
</gene>
<dbReference type="EMBL" id="PJQY01001856">
    <property type="protein sequence ID" value="PQP98947.1"/>
    <property type="molecule type" value="Genomic_DNA"/>
</dbReference>
<dbReference type="Proteomes" id="UP000250321">
    <property type="component" value="Unassembled WGS sequence"/>
</dbReference>
<name>A0A314Y4P4_PRUYE</name>
<evidence type="ECO:0000313" key="4">
    <source>
        <dbReference type="Proteomes" id="UP000250321"/>
    </source>
</evidence>
<reference evidence="3 4" key="1">
    <citation type="submission" date="2018-02" db="EMBL/GenBank/DDBJ databases">
        <title>Draft genome of wild Prunus yedoensis var. nudiflora.</title>
        <authorList>
            <person name="Baek S."/>
            <person name="Kim J.-H."/>
            <person name="Choi K."/>
            <person name="Kim G.-B."/>
            <person name="Cho A."/>
            <person name="Jang H."/>
            <person name="Shin C.-H."/>
            <person name="Yu H.-J."/>
            <person name="Mun J.-H."/>
        </authorList>
    </citation>
    <scope>NUCLEOTIDE SEQUENCE [LARGE SCALE GENOMIC DNA]</scope>
    <source>
        <strain evidence="4">cv. Jeju island</strain>
        <tissue evidence="3">Leaf</tissue>
    </source>
</reference>
<feature type="signal peptide" evidence="2">
    <location>
        <begin position="1"/>
        <end position="25"/>
    </location>
</feature>